<protein>
    <recommendedName>
        <fullName evidence="4">ABC-type transporter, integral membrane subunit</fullName>
    </recommendedName>
</protein>
<reference evidence="3" key="1">
    <citation type="submission" date="2011-04" db="EMBL/GenBank/DDBJ databases">
        <title>The complete genome of Treponema brennaborense DSM 12168.</title>
        <authorList>
            <person name="Lucas S."/>
            <person name="Han J."/>
            <person name="Lapidus A."/>
            <person name="Bruce D."/>
            <person name="Goodwin L."/>
            <person name="Pitluck S."/>
            <person name="Peters L."/>
            <person name="Kyrpides N."/>
            <person name="Mavromatis K."/>
            <person name="Ivanova N."/>
            <person name="Mikhailova N."/>
            <person name="Pagani I."/>
            <person name="Teshima H."/>
            <person name="Detter J.C."/>
            <person name="Tapia R."/>
            <person name="Han C."/>
            <person name="Land M."/>
            <person name="Hauser L."/>
            <person name="Markowitz V."/>
            <person name="Cheng J.-F."/>
            <person name="Hugenholtz P."/>
            <person name="Woyke T."/>
            <person name="Wu D."/>
            <person name="Gronow S."/>
            <person name="Wellnitz S."/>
            <person name="Brambilla E."/>
            <person name="Klenk H.-P."/>
            <person name="Eisen J.A."/>
        </authorList>
    </citation>
    <scope>NUCLEOTIDE SEQUENCE [LARGE SCALE GENOMIC DNA]</scope>
    <source>
        <strain evidence="3">DSM 12168 / CIP 105900 / DD5/3</strain>
    </source>
</reference>
<feature type="transmembrane region" description="Helical" evidence="1">
    <location>
        <begin position="72"/>
        <end position="94"/>
    </location>
</feature>
<dbReference type="AlphaFoldDB" id="F4LLG2"/>
<gene>
    <name evidence="2" type="ordered locus">Trebr_1198</name>
</gene>
<evidence type="ECO:0000313" key="2">
    <source>
        <dbReference type="EMBL" id="AEE16626.1"/>
    </source>
</evidence>
<name>F4LLG2_TREBD</name>
<evidence type="ECO:0008006" key="4">
    <source>
        <dbReference type="Google" id="ProtNLM"/>
    </source>
</evidence>
<feature type="transmembrane region" description="Helical" evidence="1">
    <location>
        <begin position="18"/>
        <end position="35"/>
    </location>
</feature>
<dbReference type="eggNOG" id="ENOG5030JZB">
    <property type="taxonomic scope" value="Bacteria"/>
</dbReference>
<dbReference type="RefSeq" id="WP_013758333.1">
    <property type="nucleotide sequence ID" value="NC_015500.1"/>
</dbReference>
<evidence type="ECO:0000313" key="3">
    <source>
        <dbReference type="Proteomes" id="UP000006546"/>
    </source>
</evidence>
<dbReference type="KEGG" id="tbe:Trebr_1198"/>
<evidence type="ECO:0000256" key="1">
    <source>
        <dbReference type="SAM" id="Phobius"/>
    </source>
</evidence>
<accession>F4LLG2</accession>
<organism evidence="2 3">
    <name type="scientific">Treponema brennaborense (strain DSM 12168 / CIP 105900 / DD5/3)</name>
    <dbReference type="NCBI Taxonomy" id="906968"/>
    <lineage>
        <taxon>Bacteria</taxon>
        <taxon>Pseudomonadati</taxon>
        <taxon>Spirochaetota</taxon>
        <taxon>Spirochaetia</taxon>
        <taxon>Spirochaetales</taxon>
        <taxon>Treponemataceae</taxon>
        <taxon>Treponema</taxon>
    </lineage>
</organism>
<dbReference type="HOGENOM" id="CLU_110276_0_0_12"/>
<proteinExistence type="predicted"/>
<keyword evidence="1" id="KW-1133">Transmembrane helix</keyword>
<dbReference type="EMBL" id="CP002696">
    <property type="protein sequence ID" value="AEE16626.1"/>
    <property type="molecule type" value="Genomic_DNA"/>
</dbReference>
<feature type="transmembrane region" description="Helical" evidence="1">
    <location>
        <begin position="161"/>
        <end position="180"/>
    </location>
</feature>
<feature type="transmembrane region" description="Helical" evidence="1">
    <location>
        <begin position="42"/>
        <end position="60"/>
    </location>
</feature>
<keyword evidence="3" id="KW-1185">Reference proteome</keyword>
<dbReference type="STRING" id="906968.Trebr_1198"/>
<dbReference type="Proteomes" id="UP000006546">
    <property type="component" value="Chromosome"/>
</dbReference>
<keyword evidence="1" id="KW-0812">Transmembrane</keyword>
<dbReference type="OrthoDB" id="361581at2"/>
<sequence length="229" mass="25510">MELTIFRYSRGSGVPYRIPAWIKLLSLCPATWLIFRLEIPYCAAAIAVTALVLRLSGFPFREQAADVRPILFYLYFMYAVSVFTNIAETAPAHVSAAVLIPRRDTALLLLRLLLTMQVSSLLFKTTTSVQLQDGLSLIETTIRSVLRAIPVIGRRVPPDPAFAGLIALFITFIPRVFASWNKIERAWKARSGKNGIAKMKTLLPVLFSVCMTEAEKSFFAAKNRSAPEA</sequence>
<keyword evidence="1" id="KW-0472">Membrane</keyword>